<keyword evidence="2" id="KW-1185">Reference proteome</keyword>
<dbReference type="InterPro" id="IPR027417">
    <property type="entry name" value="P-loop_NTPase"/>
</dbReference>
<dbReference type="AlphaFoldDB" id="A0A1M6E0A6"/>
<accession>A0A1M6E0A6</accession>
<dbReference type="OrthoDB" id="856045at2"/>
<dbReference type="Proteomes" id="UP000184529">
    <property type="component" value="Unassembled WGS sequence"/>
</dbReference>
<gene>
    <name evidence="1" type="ORF">SAMN02745219_01082</name>
</gene>
<dbReference type="SUPFAM" id="SSF52540">
    <property type="entry name" value="P-loop containing nucleoside triphosphate hydrolases"/>
    <property type="match status" value="1"/>
</dbReference>
<dbReference type="STRING" id="1121432.SAMN02745219_01082"/>
<reference evidence="2" key="1">
    <citation type="submission" date="2016-11" db="EMBL/GenBank/DDBJ databases">
        <authorList>
            <person name="Varghese N."/>
            <person name="Submissions S."/>
        </authorList>
    </citation>
    <scope>NUCLEOTIDE SEQUENCE [LARGE SCALE GENOMIC DNA]</scope>
    <source>
        <strain evidence="2">DSM 16057</strain>
    </source>
</reference>
<evidence type="ECO:0000313" key="2">
    <source>
        <dbReference type="Proteomes" id="UP000184529"/>
    </source>
</evidence>
<name>A0A1M6E0A6_9FIRM</name>
<proteinExistence type="predicted"/>
<dbReference type="EMBL" id="FQZM01000011">
    <property type="protein sequence ID" value="SHI78937.1"/>
    <property type="molecule type" value="Genomic_DNA"/>
</dbReference>
<sequence length="1134" mass="129117">MKLLDFIFPDMNIVRSVNLERDYEHIGLIEDYQITAKTLEILGRFVDALQGERVSAWSLTGPYGMGKSAFVNYLLAVTGPSGSRRSQIALEKLKCADSKLYRELSSSMSRMVGKAGFFQVPVTAAYEPVNDTLARGLHNALVASELPNKDELIARLESLREQKVIDSQKLFAAFKDTYHLSNRPLLIVVDEFGKNLDYMSHYHDRGDIFIMQQLAEVDWVYLWVCLHQAFDEYAFGLSTVQRQEWSKVQGRFEDITFVESTAQMLHLIRKVLKQNLQEDQKERLRKWAEEARWFVEGTHMANKQDFDVNTIASLYPIHPLTAIALVELCRQFAQNDRTLLSFMCSGHMHALPAYLEHTEVSGKGRLPAVGLDYLYDYFFNISTTVYSNRAVSQRWVEIQDIIENAVHLSAQDQAILKNIGVLNLLPGNLGVRASLDTISAIMEYSHGLDRKMVKETVESLVYKGILLFREYAGEYRLWEGSDFDVYGALRERKMKLSIGSLDALLQEYLPLSPVIASRHAHKTGTIRRFERRWLDVELLTGDLAPKKGFDGLFLYCFGTLKEPSFVPEVCRDGRPLLVAYVPSRSTLHELALEVAAARSVLEESPELVHDSVARKEVKFRIKVAEQQFREHFARLYSPGSEDVLWYSEGRRIEIHNARELSATLSELCDRYYCKCPRIGNEMISYDHLSSAAARARRELVEAMVTRAGEERLGLQGFGPEVAVYRSLLLAEGLHVKDEETGCWHFSLEGNDPQLKYLWKQIDECINTAGDQGISVANILSVLREPPFGMRQGPAPIYICLYLLVKSDEIAVFQEGTYRPYLTASEMALMLKRPDLFVLKRFVSNNVEREVFDIYKNILNKAQIEGNPGLRNTTMLGVVGPLVKFVNELPAYARNTRQISREAQQLRLAIQNSVEPIRLLFEELPGAVGIDIKAKTGNDSAWREELQVKLRSALYELGQAYPALNAKVQKTMLQVFEGENLQELYKKQRERTKPLLDICDEPELKSVLQAFAREYRDPAEWVRGIAGIVIKKHMDSWNDQDFMLFAAKLRDYADRIRQLETLASLNGCYVKENTRLISIMRPGGKIRREVVNVISTQDAEVQGKVSEILALPEEKSRAILVALAEKIFAGDSNDH</sequence>
<evidence type="ECO:0008006" key="3">
    <source>
        <dbReference type="Google" id="ProtNLM"/>
    </source>
</evidence>
<organism evidence="1 2">
    <name type="scientific">Desulfofundulus thermosubterraneus DSM 16057</name>
    <dbReference type="NCBI Taxonomy" id="1121432"/>
    <lineage>
        <taxon>Bacteria</taxon>
        <taxon>Bacillati</taxon>
        <taxon>Bacillota</taxon>
        <taxon>Clostridia</taxon>
        <taxon>Eubacteriales</taxon>
        <taxon>Peptococcaceae</taxon>
        <taxon>Desulfofundulus</taxon>
    </lineage>
</organism>
<protein>
    <recommendedName>
        <fullName evidence="3">ATP-binding protein</fullName>
    </recommendedName>
</protein>
<dbReference type="RefSeq" id="WP_072867800.1">
    <property type="nucleotide sequence ID" value="NZ_FQZM01000011.1"/>
</dbReference>
<evidence type="ECO:0000313" key="1">
    <source>
        <dbReference type="EMBL" id="SHI78937.1"/>
    </source>
</evidence>